<dbReference type="Proteomes" id="UP000002640">
    <property type="component" value="Unassembled WGS sequence"/>
</dbReference>
<evidence type="ECO:0000256" key="1">
    <source>
        <dbReference type="SAM" id="MobiDB-lite"/>
    </source>
</evidence>
<protein>
    <submittedName>
        <fullName evidence="2">Uncharacterized protein</fullName>
    </submittedName>
</protein>
<name>G4YXT1_PHYSP</name>
<feature type="region of interest" description="Disordered" evidence="1">
    <location>
        <begin position="30"/>
        <end position="74"/>
    </location>
</feature>
<dbReference type="InParanoid" id="G4YXT1"/>
<keyword evidence="3" id="KW-1185">Reference proteome</keyword>
<sequence length="74" mass="8061">MIFIIVGSVAVVALMFGVFYLRPARGNRLELLTPREPPPPMDRTGAYPYDNSLDSDPSAPYDASSTPRAMMGSI</sequence>
<dbReference type="AlphaFoldDB" id="G4YXT1"/>
<accession>G4YXT1</accession>
<evidence type="ECO:0000313" key="3">
    <source>
        <dbReference type="Proteomes" id="UP000002640"/>
    </source>
</evidence>
<proteinExistence type="predicted"/>
<reference evidence="2 3" key="1">
    <citation type="journal article" date="2006" name="Science">
        <title>Phytophthora genome sequences uncover evolutionary origins and mechanisms of pathogenesis.</title>
        <authorList>
            <person name="Tyler B.M."/>
            <person name="Tripathy S."/>
            <person name="Zhang X."/>
            <person name="Dehal P."/>
            <person name="Jiang R.H."/>
            <person name="Aerts A."/>
            <person name="Arredondo F.D."/>
            <person name="Baxter L."/>
            <person name="Bensasson D."/>
            <person name="Beynon J.L."/>
            <person name="Chapman J."/>
            <person name="Damasceno C.M."/>
            <person name="Dorrance A.E."/>
            <person name="Dou D."/>
            <person name="Dickerman A.W."/>
            <person name="Dubchak I.L."/>
            <person name="Garbelotto M."/>
            <person name="Gijzen M."/>
            <person name="Gordon S.G."/>
            <person name="Govers F."/>
            <person name="Grunwald N.J."/>
            <person name="Huang W."/>
            <person name="Ivors K.L."/>
            <person name="Jones R.W."/>
            <person name="Kamoun S."/>
            <person name="Krampis K."/>
            <person name="Lamour K.H."/>
            <person name="Lee M.K."/>
            <person name="McDonald W.H."/>
            <person name="Medina M."/>
            <person name="Meijer H.J."/>
            <person name="Nordberg E.K."/>
            <person name="Maclean D.J."/>
            <person name="Ospina-Giraldo M.D."/>
            <person name="Morris P.F."/>
            <person name="Phuntumart V."/>
            <person name="Putnam N.H."/>
            <person name="Rash S."/>
            <person name="Rose J.K."/>
            <person name="Sakihama Y."/>
            <person name="Salamov A.A."/>
            <person name="Savidor A."/>
            <person name="Scheuring C.F."/>
            <person name="Smith B.M."/>
            <person name="Sobral B.W."/>
            <person name="Terry A."/>
            <person name="Torto-Alalibo T.A."/>
            <person name="Win J."/>
            <person name="Xu Z."/>
            <person name="Zhang H."/>
            <person name="Grigoriev I.V."/>
            <person name="Rokhsar D.S."/>
            <person name="Boore J.L."/>
        </authorList>
    </citation>
    <scope>NUCLEOTIDE SEQUENCE [LARGE SCALE GENOMIC DNA]</scope>
    <source>
        <strain evidence="2 3">P6497</strain>
    </source>
</reference>
<evidence type="ECO:0000313" key="2">
    <source>
        <dbReference type="EMBL" id="EGZ25074.1"/>
    </source>
</evidence>
<feature type="compositionally biased region" description="Low complexity" evidence="1">
    <location>
        <begin position="52"/>
        <end position="67"/>
    </location>
</feature>
<dbReference type="GeneID" id="20639927"/>
<dbReference type="EMBL" id="JH159152">
    <property type="protein sequence ID" value="EGZ25074.1"/>
    <property type="molecule type" value="Genomic_DNA"/>
</dbReference>
<dbReference type="KEGG" id="psoj:PHYSODRAFT_285036"/>
<gene>
    <name evidence="2" type="ORF">PHYSODRAFT_285036</name>
</gene>
<organism evidence="2 3">
    <name type="scientific">Phytophthora sojae (strain P6497)</name>
    <name type="common">Soybean stem and root rot agent</name>
    <name type="synonym">Phytophthora megasperma f. sp. glycines</name>
    <dbReference type="NCBI Taxonomy" id="1094619"/>
    <lineage>
        <taxon>Eukaryota</taxon>
        <taxon>Sar</taxon>
        <taxon>Stramenopiles</taxon>
        <taxon>Oomycota</taxon>
        <taxon>Peronosporomycetes</taxon>
        <taxon>Peronosporales</taxon>
        <taxon>Peronosporaceae</taxon>
        <taxon>Phytophthora</taxon>
    </lineage>
</organism>
<dbReference type="RefSeq" id="XP_009520362.1">
    <property type="nucleotide sequence ID" value="XM_009522067.1"/>
</dbReference>